<comment type="subcellular location">
    <subcellularLocation>
        <location evidence="1">Endomembrane system</location>
    </subcellularLocation>
</comment>
<evidence type="ECO:0000313" key="12">
    <source>
        <dbReference type="EMBL" id="CAL1541281.1"/>
    </source>
</evidence>
<feature type="chain" id="PRO_5043763417" description="MRH domain-containing protein" evidence="10">
    <location>
        <begin position="22"/>
        <end position="244"/>
    </location>
</feature>
<protein>
    <recommendedName>
        <fullName evidence="11">MRH domain-containing protein</fullName>
    </recommendedName>
</protein>
<evidence type="ECO:0000259" key="11">
    <source>
        <dbReference type="PROSITE" id="PS51914"/>
    </source>
</evidence>
<feature type="compositionally biased region" description="Basic and acidic residues" evidence="8">
    <location>
        <begin position="233"/>
        <end position="244"/>
    </location>
</feature>
<dbReference type="InterPro" id="IPR009011">
    <property type="entry name" value="Man6P_isomerase_rcpt-bd_dom_sf"/>
</dbReference>
<dbReference type="AlphaFoldDB" id="A0AAV2I4Z0"/>
<comment type="caution">
    <text evidence="12">The sequence shown here is derived from an EMBL/GenBank/DDBJ whole genome shotgun (WGS) entry which is preliminary data.</text>
</comment>
<evidence type="ECO:0000313" key="13">
    <source>
        <dbReference type="Proteomes" id="UP001497497"/>
    </source>
</evidence>
<gene>
    <name evidence="12" type="ORF">GSLYS_00014887001</name>
</gene>
<dbReference type="EMBL" id="CAXITT010000422">
    <property type="protein sequence ID" value="CAL1541281.1"/>
    <property type="molecule type" value="Genomic_DNA"/>
</dbReference>
<evidence type="ECO:0000256" key="9">
    <source>
        <dbReference type="SAM" id="Phobius"/>
    </source>
</evidence>
<keyword evidence="4 10" id="KW-0732">Signal</keyword>
<evidence type="ECO:0000256" key="3">
    <source>
        <dbReference type="ARBA" id="ARBA00022692"/>
    </source>
</evidence>
<keyword evidence="5 9" id="KW-1133">Transmembrane helix</keyword>
<name>A0AAV2I4Z0_LYMST</name>
<keyword evidence="2" id="KW-0813">Transport</keyword>
<dbReference type="PANTHER" id="PTHR15071">
    <property type="entry name" value="MANNOSE-6-PHOSPHATE RECEPTOR FAMILY MEMBER"/>
    <property type="match status" value="1"/>
</dbReference>
<keyword evidence="3 9" id="KW-0812">Transmembrane</keyword>
<evidence type="ECO:0000256" key="8">
    <source>
        <dbReference type="SAM" id="MobiDB-lite"/>
    </source>
</evidence>
<dbReference type="InterPro" id="IPR044865">
    <property type="entry name" value="MRH_dom"/>
</dbReference>
<dbReference type="Gene3D" id="2.70.130.10">
    <property type="entry name" value="Mannose-6-phosphate receptor binding domain"/>
    <property type="match status" value="1"/>
</dbReference>
<dbReference type="GO" id="GO:0010008">
    <property type="term" value="C:endosome membrane"/>
    <property type="evidence" value="ECO:0007669"/>
    <property type="project" value="UniProtKB-SubCell"/>
</dbReference>
<dbReference type="PROSITE" id="PS51914">
    <property type="entry name" value="MRH"/>
    <property type="match status" value="1"/>
</dbReference>
<feature type="domain" description="MRH" evidence="11">
    <location>
        <begin position="32"/>
        <end position="168"/>
    </location>
</feature>
<feature type="signal peptide" evidence="10">
    <location>
        <begin position="1"/>
        <end position="21"/>
    </location>
</feature>
<evidence type="ECO:0000256" key="1">
    <source>
        <dbReference type="ARBA" id="ARBA00004308"/>
    </source>
</evidence>
<feature type="transmembrane region" description="Helical" evidence="9">
    <location>
        <begin position="187"/>
        <end position="210"/>
    </location>
</feature>
<keyword evidence="13" id="KW-1185">Reference proteome</keyword>
<dbReference type="SUPFAM" id="SSF50911">
    <property type="entry name" value="Mannose 6-phosphate receptor domain"/>
    <property type="match status" value="1"/>
</dbReference>
<accession>A0AAV2I4Z0</accession>
<keyword evidence="6 9" id="KW-0472">Membrane</keyword>
<feature type="region of interest" description="Disordered" evidence="8">
    <location>
        <begin position="213"/>
        <end position="244"/>
    </location>
</feature>
<dbReference type="GO" id="GO:0005802">
    <property type="term" value="C:trans-Golgi network"/>
    <property type="evidence" value="ECO:0007669"/>
    <property type="project" value="TreeGrafter"/>
</dbReference>
<evidence type="ECO:0000256" key="7">
    <source>
        <dbReference type="ARBA" id="ARBA00023157"/>
    </source>
</evidence>
<evidence type="ECO:0000256" key="5">
    <source>
        <dbReference type="ARBA" id="ARBA00022989"/>
    </source>
</evidence>
<dbReference type="GO" id="GO:0000139">
    <property type="term" value="C:Golgi membrane"/>
    <property type="evidence" value="ECO:0007669"/>
    <property type="project" value="UniProtKB-SubCell"/>
</dbReference>
<organism evidence="12 13">
    <name type="scientific">Lymnaea stagnalis</name>
    <name type="common">Great pond snail</name>
    <name type="synonym">Helix stagnalis</name>
    <dbReference type="NCBI Taxonomy" id="6523"/>
    <lineage>
        <taxon>Eukaryota</taxon>
        <taxon>Metazoa</taxon>
        <taxon>Spiralia</taxon>
        <taxon>Lophotrochozoa</taxon>
        <taxon>Mollusca</taxon>
        <taxon>Gastropoda</taxon>
        <taxon>Heterobranchia</taxon>
        <taxon>Euthyneura</taxon>
        <taxon>Panpulmonata</taxon>
        <taxon>Hygrophila</taxon>
        <taxon>Lymnaeoidea</taxon>
        <taxon>Lymnaeidae</taxon>
        <taxon>Lymnaea</taxon>
    </lineage>
</organism>
<dbReference type="PANTHER" id="PTHR15071:SF0">
    <property type="entry name" value="MANNOSE 6-PHOSPHATE RECEPTOR-LIKE PROTEIN 1"/>
    <property type="match status" value="1"/>
</dbReference>
<evidence type="ECO:0000256" key="4">
    <source>
        <dbReference type="ARBA" id="ARBA00022729"/>
    </source>
</evidence>
<keyword evidence="7" id="KW-1015">Disulfide bond</keyword>
<dbReference type="Proteomes" id="UP001497497">
    <property type="component" value="Unassembled WGS sequence"/>
</dbReference>
<reference evidence="12 13" key="1">
    <citation type="submission" date="2024-04" db="EMBL/GenBank/DDBJ databases">
        <authorList>
            <consortium name="Genoscope - CEA"/>
            <person name="William W."/>
        </authorList>
    </citation>
    <scope>NUCLEOTIDE SEQUENCE [LARGE SCALE GENOMIC DNA]</scope>
</reference>
<proteinExistence type="predicted"/>
<evidence type="ECO:0000256" key="6">
    <source>
        <dbReference type="ARBA" id="ARBA00023136"/>
    </source>
</evidence>
<evidence type="ECO:0000256" key="10">
    <source>
        <dbReference type="SAM" id="SignalP"/>
    </source>
</evidence>
<evidence type="ECO:0000256" key="2">
    <source>
        <dbReference type="ARBA" id="ARBA00022448"/>
    </source>
</evidence>
<sequence length="244" mass="26769">MGVRGNIFLTVFSFCLSRISATSDTCYKVNSCQCAFLDGRYIDLTPLASLTSEPKWKDNYDRFYNNRFSYNPCDSFTEGTCQNVAVCQINNAGQYFPCGTQSTGQFITDNISGLLAIEYSSNSQYGTTRYSRVLLNCIATSGDTFDVQGEGQTGHYGFKLNSQHCCPKQGPMPTPPGGDAVTHVGTFLLIGFGVVLVWTILIGLICFSCGGPSQKRGQTRAPLAPVRGQHPYRAMDRPPPYDHI</sequence>